<feature type="domain" description="HTH luxR-type" evidence="8">
    <location>
        <begin position="163"/>
        <end position="190"/>
    </location>
</feature>
<keyword evidence="4" id="KW-0731">Sigma factor</keyword>
<evidence type="ECO:0000259" key="8">
    <source>
        <dbReference type="PROSITE" id="PS00622"/>
    </source>
</evidence>
<name>A0A9X8ULW0_9FIRM</name>
<dbReference type="AlphaFoldDB" id="A0A9X8ULW0"/>
<dbReference type="GO" id="GO:0016987">
    <property type="term" value="F:sigma factor activity"/>
    <property type="evidence" value="ECO:0007669"/>
    <property type="project" value="UniProtKB-KW"/>
</dbReference>
<evidence type="ECO:0000256" key="2">
    <source>
        <dbReference type="ARBA" id="ARBA00021245"/>
    </source>
</evidence>
<proteinExistence type="inferred from homology"/>
<keyword evidence="6" id="KW-0804">Transcription</keyword>
<evidence type="ECO:0000313" key="10">
    <source>
        <dbReference type="Proteomes" id="UP000294682"/>
    </source>
</evidence>
<dbReference type="InterPro" id="IPR036388">
    <property type="entry name" value="WH-like_DNA-bd_sf"/>
</dbReference>
<dbReference type="GO" id="GO:0003677">
    <property type="term" value="F:DNA binding"/>
    <property type="evidence" value="ECO:0007669"/>
    <property type="project" value="UniProtKB-KW"/>
</dbReference>
<dbReference type="Pfam" id="PF08281">
    <property type="entry name" value="Sigma70_r4_2"/>
    <property type="match status" value="1"/>
</dbReference>
<dbReference type="RefSeq" id="WP_165873047.1">
    <property type="nucleotide sequence ID" value="NZ_JADNAH010000039.1"/>
</dbReference>
<keyword evidence="5" id="KW-0238">DNA-binding</keyword>
<evidence type="ECO:0000313" key="9">
    <source>
        <dbReference type="EMBL" id="TCL45122.1"/>
    </source>
</evidence>
<dbReference type="InterPro" id="IPR016032">
    <property type="entry name" value="Sig_transdc_resp-reg_C-effctor"/>
</dbReference>
<dbReference type="NCBIfam" id="TIGR02937">
    <property type="entry name" value="sigma70-ECF"/>
    <property type="match status" value="1"/>
</dbReference>
<comment type="caution">
    <text evidence="9">The sequence shown here is derived from an EMBL/GenBank/DDBJ whole genome shotgun (WGS) entry which is preliminary data.</text>
</comment>
<comment type="function">
    <text evidence="7">Sigma factors are initiation factors that promote the attachment of RNA polymerase to specific initiation sites and are then released. Sigma-S contributes to the protection against external stress, thus playing a role in cellular fitness and survival.</text>
</comment>
<evidence type="ECO:0000256" key="3">
    <source>
        <dbReference type="ARBA" id="ARBA00023015"/>
    </source>
</evidence>
<dbReference type="InterPro" id="IPR013249">
    <property type="entry name" value="RNA_pol_sigma70_r4_t2"/>
</dbReference>
<dbReference type="PANTHER" id="PTHR30385">
    <property type="entry name" value="SIGMA FACTOR F FLAGELLAR"/>
    <property type="match status" value="1"/>
</dbReference>
<dbReference type="SUPFAM" id="SSF88946">
    <property type="entry name" value="Sigma2 domain of RNA polymerase sigma factors"/>
    <property type="match status" value="1"/>
</dbReference>
<keyword evidence="10" id="KW-1185">Reference proteome</keyword>
<dbReference type="Gene3D" id="1.20.120.1810">
    <property type="match status" value="1"/>
</dbReference>
<evidence type="ECO:0000256" key="7">
    <source>
        <dbReference type="ARBA" id="ARBA00024701"/>
    </source>
</evidence>
<protein>
    <recommendedName>
        <fullName evidence="2">RNA polymerase sigma factor SigS</fullName>
    </recommendedName>
</protein>
<comment type="similarity">
    <text evidence="1">Belongs to the sigma-70 factor family.</text>
</comment>
<evidence type="ECO:0000256" key="4">
    <source>
        <dbReference type="ARBA" id="ARBA00023082"/>
    </source>
</evidence>
<evidence type="ECO:0000256" key="1">
    <source>
        <dbReference type="ARBA" id="ARBA00007788"/>
    </source>
</evidence>
<reference evidence="9 10" key="1">
    <citation type="submission" date="2019-03" db="EMBL/GenBank/DDBJ databases">
        <title>Genomic Encyclopedia of Type Strains, Phase IV (KMG-IV): sequencing the most valuable type-strain genomes for metagenomic binning, comparative biology and taxonomic classification.</title>
        <authorList>
            <person name="Goeker M."/>
        </authorList>
    </citation>
    <scope>NUCLEOTIDE SEQUENCE [LARGE SCALE GENOMIC DNA]</scope>
    <source>
        <strain evidence="9 10">DSM 100433</strain>
    </source>
</reference>
<gene>
    <name evidence="9" type="ORF">EDD78_101100</name>
</gene>
<dbReference type="InterPro" id="IPR014284">
    <property type="entry name" value="RNA_pol_sigma-70_dom"/>
</dbReference>
<dbReference type="PROSITE" id="PS00622">
    <property type="entry name" value="HTH_LUXR_1"/>
    <property type="match status" value="1"/>
</dbReference>
<evidence type="ECO:0000256" key="5">
    <source>
        <dbReference type="ARBA" id="ARBA00023125"/>
    </source>
</evidence>
<keyword evidence="3" id="KW-0805">Transcription regulation</keyword>
<dbReference type="EMBL" id="SLUK01000001">
    <property type="protein sequence ID" value="TCL45122.1"/>
    <property type="molecule type" value="Genomic_DNA"/>
</dbReference>
<dbReference type="Gene3D" id="1.10.10.10">
    <property type="entry name" value="Winged helix-like DNA-binding domain superfamily/Winged helix DNA-binding domain"/>
    <property type="match status" value="1"/>
</dbReference>
<dbReference type="SUPFAM" id="SSF46894">
    <property type="entry name" value="C-terminal effector domain of the bipartite response regulators"/>
    <property type="match status" value="1"/>
</dbReference>
<organism evidence="9 10">
    <name type="scientific">Harryflintia acetispora</name>
    <dbReference type="NCBI Taxonomy" id="1849041"/>
    <lineage>
        <taxon>Bacteria</taxon>
        <taxon>Bacillati</taxon>
        <taxon>Bacillota</taxon>
        <taxon>Clostridia</taxon>
        <taxon>Eubacteriales</taxon>
        <taxon>Oscillospiraceae</taxon>
        <taxon>Harryflintia</taxon>
    </lineage>
</organism>
<evidence type="ECO:0000256" key="6">
    <source>
        <dbReference type="ARBA" id="ARBA00023163"/>
    </source>
</evidence>
<dbReference type="InterPro" id="IPR013325">
    <property type="entry name" value="RNA_pol_sigma_r2"/>
</dbReference>
<accession>A0A9X8ULW0</accession>
<dbReference type="Pfam" id="PF04542">
    <property type="entry name" value="Sigma70_r2"/>
    <property type="match status" value="1"/>
</dbReference>
<dbReference type="GO" id="GO:0006352">
    <property type="term" value="P:DNA-templated transcription initiation"/>
    <property type="evidence" value="ECO:0007669"/>
    <property type="project" value="InterPro"/>
</dbReference>
<sequence length="199" mass="22348">MNGSSEFAEYVSYSDEELIRLIHGGDEQAFGCLCSRYIPVCRSLAGRYAGPAIEPEDLAQEGMLGLIEATRRFDPQKQVPFHLYSKRCIVSKMLSALGAMNASKRRANVGSLPLDEQEGLTAQSAPLPEEVLIENEEMRHRGREITSLLSAFENEALRLYLRGCSYAQIAAHFGIPQKSVDNALQRVRRKLRAVWTQFR</sequence>
<dbReference type="InterPro" id="IPR007627">
    <property type="entry name" value="RNA_pol_sigma70_r2"/>
</dbReference>
<dbReference type="InterPro" id="IPR000792">
    <property type="entry name" value="Tscrpt_reg_LuxR_C"/>
</dbReference>
<dbReference type="Proteomes" id="UP000294682">
    <property type="component" value="Unassembled WGS sequence"/>
</dbReference>